<dbReference type="PANTHER" id="PTHR43562:SF1">
    <property type="entry name" value="NA(+)_H(+) ANTIPORTER YJBQ-RELATED"/>
    <property type="match status" value="1"/>
</dbReference>
<dbReference type="RefSeq" id="WP_201948549.1">
    <property type="nucleotide sequence ID" value="NZ_JAERRJ010000006.1"/>
</dbReference>
<dbReference type="PANTHER" id="PTHR43562">
    <property type="entry name" value="NAPA-TYPE SODIUM/HYDROGEN ANTIPORTER"/>
    <property type="match status" value="1"/>
</dbReference>
<keyword evidence="5 9" id="KW-0812">Transmembrane</keyword>
<feature type="transmembrane region" description="Helical" evidence="9">
    <location>
        <begin position="16"/>
        <end position="36"/>
    </location>
</feature>
<protein>
    <submittedName>
        <fullName evidence="11">Cation:proton antiporter</fullName>
    </submittedName>
</protein>
<feature type="transmembrane region" description="Helical" evidence="9">
    <location>
        <begin position="69"/>
        <end position="86"/>
    </location>
</feature>
<gene>
    <name evidence="11" type="ORF">JK358_16285</name>
</gene>
<evidence type="ECO:0000256" key="1">
    <source>
        <dbReference type="ARBA" id="ARBA00004141"/>
    </source>
</evidence>
<feature type="transmembrane region" description="Helical" evidence="9">
    <location>
        <begin position="184"/>
        <end position="203"/>
    </location>
</feature>
<proteinExistence type="inferred from homology"/>
<keyword evidence="6 9" id="KW-1133">Transmembrane helix</keyword>
<feature type="transmembrane region" description="Helical" evidence="9">
    <location>
        <begin position="123"/>
        <end position="145"/>
    </location>
</feature>
<comment type="subcellular location">
    <subcellularLocation>
        <location evidence="1">Membrane</location>
        <topology evidence="1">Multi-pass membrane protein</topology>
    </subcellularLocation>
</comment>
<feature type="transmembrane region" description="Helical" evidence="9">
    <location>
        <begin position="43"/>
        <end position="63"/>
    </location>
</feature>
<feature type="transmembrane region" description="Helical" evidence="9">
    <location>
        <begin position="374"/>
        <end position="393"/>
    </location>
</feature>
<comment type="caution">
    <text evidence="11">The sequence shown here is derived from an EMBL/GenBank/DDBJ whole genome shotgun (WGS) entry which is preliminary data.</text>
</comment>
<keyword evidence="7" id="KW-0406">Ion transport</keyword>
<feature type="domain" description="Cation/H+ exchanger transmembrane" evidence="10">
    <location>
        <begin position="24"/>
        <end position="392"/>
    </location>
</feature>
<dbReference type="InterPro" id="IPR006153">
    <property type="entry name" value="Cation/H_exchanger_TM"/>
</dbReference>
<evidence type="ECO:0000256" key="2">
    <source>
        <dbReference type="ARBA" id="ARBA00005551"/>
    </source>
</evidence>
<feature type="transmembrane region" description="Helical" evidence="9">
    <location>
        <begin position="228"/>
        <end position="247"/>
    </location>
</feature>
<feature type="transmembrane region" description="Helical" evidence="9">
    <location>
        <begin position="157"/>
        <end position="178"/>
    </location>
</feature>
<comment type="similarity">
    <text evidence="2">Belongs to the monovalent cation:proton antiporter 2 (CPA2) transporter (TC 2.A.37) family.</text>
</comment>
<keyword evidence="12" id="KW-1185">Reference proteome</keyword>
<evidence type="ECO:0000259" key="10">
    <source>
        <dbReference type="Pfam" id="PF00999"/>
    </source>
</evidence>
<feature type="transmembrane region" description="Helical" evidence="9">
    <location>
        <begin position="98"/>
        <end position="117"/>
    </location>
</feature>
<accession>A0ABS1M5P4</accession>
<evidence type="ECO:0000256" key="3">
    <source>
        <dbReference type="ARBA" id="ARBA00022448"/>
    </source>
</evidence>
<feature type="transmembrane region" description="Helical" evidence="9">
    <location>
        <begin position="309"/>
        <end position="326"/>
    </location>
</feature>
<evidence type="ECO:0000256" key="4">
    <source>
        <dbReference type="ARBA" id="ARBA00022449"/>
    </source>
</evidence>
<evidence type="ECO:0000256" key="8">
    <source>
        <dbReference type="ARBA" id="ARBA00023136"/>
    </source>
</evidence>
<keyword evidence="3" id="KW-0813">Transport</keyword>
<dbReference type="Gene3D" id="1.20.1530.20">
    <property type="match status" value="1"/>
</dbReference>
<dbReference type="Proteomes" id="UP000602198">
    <property type="component" value="Unassembled WGS sequence"/>
</dbReference>
<dbReference type="Pfam" id="PF00999">
    <property type="entry name" value="Na_H_Exchanger"/>
    <property type="match status" value="1"/>
</dbReference>
<evidence type="ECO:0000256" key="9">
    <source>
        <dbReference type="SAM" id="Phobius"/>
    </source>
</evidence>
<feature type="transmembrane region" description="Helical" evidence="9">
    <location>
        <begin position="346"/>
        <end position="368"/>
    </location>
</feature>
<feature type="transmembrane region" description="Helical" evidence="9">
    <location>
        <begin position="279"/>
        <end position="297"/>
    </location>
</feature>
<evidence type="ECO:0000256" key="6">
    <source>
        <dbReference type="ARBA" id="ARBA00022989"/>
    </source>
</evidence>
<name>A0ABS1M5P4_9NOCA</name>
<sequence length="402" mass="41176">MIESVEAAGAGAPSPIVSLFWIVAVAVGAPIVARVVRGYVPSVVILLVVGMLLGPNVAGWATSAGGVDLISELGLGMLFLLAGYELDPALLRGKSGRVAWGTWGISLVLAIGFIALAARGASFTAQVAVAIALTSTALGTLLPILKQDGLLGKPLGRAVLAHGAVGELGPVVAMSVLLTSRSPIAALVVLALFMVAALVVALVPRRLLERVPAVGHTITALEGGTNQLPVRVVFLLLLVLMAVAEVFDLDVVLGAFAAGLILRGLVAEVYPEIEHSLETIGYGLLIPVFFVVSGMGIDPHAVTENPGRWVLFVVAIALARGLPVWISERFVPHGANLDDRAERAQLALYAATGLPIIVAVTQAATGAGLMDQQLASILVAAGATTVLLFPLAAKGIGMAASR</sequence>
<organism evidence="11 12">
    <name type="scientific">Nocardia acididurans</name>
    <dbReference type="NCBI Taxonomy" id="2802282"/>
    <lineage>
        <taxon>Bacteria</taxon>
        <taxon>Bacillati</taxon>
        <taxon>Actinomycetota</taxon>
        <taxon>Actinomycetes</taxon>
        <taxon>Mycobacteriales</taxon>
        <taxon>Nocardiaceae</taxon>
        <taxon>Nocardia</taxon>
    </lineage>
</organism>
<keyword evidence="8 9" id="KW-0472">Membrane</keyword>
<dbReference type="EMBL" id="JAERRJ010000006">
    <property type="protein sequence ID" value="MBL1075957.1"/>
    <property type="molecule type" value="Genomic_DNA"/>
</dbReference>
<keyword evidence="4" id="KW-0050">Antiport</keyword>
<evidence type="ECO:0000313" key="11">
    <source>
        <dbReference type="EMBL" id="MBL1075957.1"/>
    </source>
</evidence>
<feature type="transmembrane region" description="Helical" evidence="9">
    <location>
        <begin position="253"/>
        <end position="270"/>
    </location>
</feature>
<dbReference type="InterPro" id="IPR038770">
    <property type="entry name" value="Na+/solute_symporter_sf"/>
</dbReference>
<evidence type="ECO:0000313" key="12">
    <source>
        <dbReference type="Proteomes" id="UP000602198"/>
    </source>
</evidence>
<evidence type="ECO:0000256" key="5">
    <source>
        <dbReference type="ARBA" id="ARBA00022692"/>
    </source>
</evidence>
<evidence type="ECO:0000256" key="7">
    <source>
        <dbReference type="ARBA" id="ARBA00023065"/>
    </source>
</evidence>
<reference evidence="11 12" key="1">
    <citation type="submission" date="2021-01" db="EMBL/GenBank/DDBJ databases">
        <title>WGS of actinomycetes isolated from Thailand.</title>
        <authorList>
            <person name="Thawai C."/>
        </authorList>
    </citation>
    <scope>NUCLEOTIDE SEQUENCE [LARGE SCALE GENOMIC DNA]</scope>
    <source>
        <strain evidence="11 12">LPG 2</strain>
    </source>
</reference>